<evidence type="ECO:0000313" key="4">
    <source>
        <dbReference type="Proteomes" id="UP000322873"/>
    </source>
</evidence>
<name>A0A5M9K7M0_MONFR</name>
<dbReference type="Proteomes" id="UP000322873">
    <property type="component" value="Unassembled WGS sequence"/>
</dbReference>
<reference evidence="3 4" key="1">
    <citation type="submission" date="2019-06" db="EMBL/GenBank/DDBJ databases">
        <title>Genome Sequence of the Brown Rot Fungal Pathogen Monilinia fructicola.</title>
        <authorList>
            <person name="De Miccolis Angelini R.M."/>
            <person name="Landi L."/>
            <person name="Abate D."/>
            <person name="Pollastro S."/>
            <person name="Romanazzi G."/>
            <person name="Faretra F."/>
        </authorList>
    </citation>
    <scope>NUCLEOTIDE SEQUENCE [LARGE SCALE GENOMIC DNA]</scope>
    <source>
        <strain evidence="3 4">Mfrc123</strain>
    </source>
</reference>
<accession>A0A5M9K7M0</accession>
<keyword evidence="2" id="KW-1133">Transmembrane helix</keyword>
<keyword evidence="2" id="KW-0472">Membrane</keyword>
<evidence type="ECO:0000256" key="1">
    <source>
        <dbReference type="SAM" id="MobiDB-lite"/>
    </source>
</evidence>
<feature type="compositionally biased region" description="Polar residues" evidence="1">
    <location>
        <begin position="27"/>
        <end position="37"/>
    </location>
</feature>
<feature type="region of interest" description="Disordered" evidence="1">
    <location>
        <begin position="12"/>
        <end position="37"/>
    </location>
</feature>
<organism evidence="3 4">
    <name type="scientific">Monilinia fructicola</name>
    <name type="common">Brown rot fungus</name>
    <name type="synonym">Ciboria fructicola</name>
    <dbReference type="NCBI Taxonomy" id="38448"/>
    <lineage>
        <taxon>Eukaryota</taxon>
        <taxon>Fungi</taxon>
        <taxon>Dikarya</taxon>
        <taxon>Ascomycota</taxon>
        <taxon>Pezizomycotina</taxon>
        <taxon>Leotiomycetes</taxon>
        <taxon>Helotiales</taxon>
        <taxon>Sclerotiniaceae</taxon>
        <taxon>Monilinia</taxon>
    </lineage>
</organism>
<keyword evidence="4" id="KW-1185">Reference proteome</keyword>
<feature type="transmembrane region" description="Helical" evidence="2">
    <location>
        <begin position="46"/>
        <end position="66"/>
    </location>
</feature>
<dbReference type="EMBL" id="VICG01000001">
    <property type="protein sequence ID" value="KAA8576867.1"/>
    <property type="molecule type" value="Genomic_DNA"/>
</dbReference>
<dbReference type="AlphaFoldDB" id="A0A5M9K7M0"/>
<proteinExistence type="predicted"/>
<sequence>MIRSLEVISMPRQRHSQANAKDIARQTPKQSQAQVKQAPIHTTKNYYYKFAFAIAIACHATISFPFP</sequence>
<evidence type="ECO:0000313" key="3">
    <source>
        <dbReference type="EMBL" id="KAA8576867.1"/>
    </source>
</evidence>
<keyword evidence="2" id="KW-0812">Transmembrane</keyword>
<gene>
    <name evidence="3" type="ORF">EYC84_006911</name>
</gene>
<evidence type="ECO:0000256" key="2">
    <source>
        <dbReference type="SAM" id="Phobius"/>
    </source>
</evidence>
<comment type="caution">
    <text evidence="3">The sequence shown here is derived from an EMBL/GenBank/DDBJ whole genome shotgun (WGS) entry which is preliminary data.</text>
</comment>
<protein>
    <submittedName>
        <fullName evidence="3">Uncharacterized protein</fullName>
    </submittedName>
</protein>